<dbReference type="EMBL" id="JAACJM010000013">
    <property type="protein sequence ID" value="KAF5369529.1"/>
    <property type="molecule type" value="Genomic_DNA"/>
</dbReference>
<keyword evidence="5" id="KW-1185">Reference proteome</keyword>
<evidence type="ECO:0000256" key="2">
    <source>
        <dbReference type="SAM" id="MobiDB-lite"/>
    </source>
</evidence>
<feature type="coiled-coil region" evidence="1">
    <location>
        <begin position="76"/>
        <end position="128"/>
    </location>
</feature>
<feature type="compositionally biased region" description="Low complexity" evidence="2">
    <location>
        <begin position="207"/>
        <end position="218"/>
    </location>
</feature>
<accession>A0A8H5GQU8</accession>
<dbReference type="Proteomes" id="UP000559256">
    <property type="component" value="Unassembled WGS sequence"/>
</dbReference>
<reference evidence="4 5" key="1">
    <citation type="journal article" date="2020" name="ISME J.">
        <title>Uncovering the hidden diversity of litter-decomposition mechanisms in mushroom-forming fungi.</title>
        <authorList>
            <person name="Floudas D."/>
            <person name="Bentzer J."/>
            <person name="Ahren D."/>
            <person name="Johansson T."/>
            <person name="Persson P."/>
            <person name="Tunlid A."/>
        </authorList>
    </citation>
    <scope>NUCLEOTIDE SEQUENCE [LARGE SCALE GENOMIC DNA]</scope>
    <source>
        <strain evidence="4 5">CBS 291.85</strain>
    </source>
</reference>
<name>A0A8H5GQU8_9AGAR</name>
<organism evidence="4 5">
    <name type="scientific">Tetrapyrgos nigripes</name>
    <dbReference type="NCBI Taxonomy" id="182062"/>
    <lineage>
        <taxon>Eukaryota</taxon>
        <taxon>Fungi</taxon>
        <taxon>Dikarya</taxon>
        <taxon>Basidiomycota</taxon>
        <taxon>Agaricomycotina</taxon>
        <taxon>Agaricomycetes</taxon>
        <taxon>Agaricomycetidae</taxon>
        <taxon>Agaricales</taxon>
        <taxon>Marasmiineae</taxon>
        <taxon>Marasmiaceae</taxon>
        <taxon>Tetrapyrgos</taxon>
    </lineage>
</organism>
<keyword evidence="3" id="KW-0812">Transmembrane</keyword>
<protein>
    <submittedName>
        <fullName evidence="4">Uncharacterized protein</fullName>
    </submittedName>
</protein>
<dbReference type="OrthoDB" id="21214at2759"/>
<evidence type="ECO:0000256" key="1">
    <source>
        <dbReference type="SAM" id="Coils"/>
    </source>
</evidence>
<comment type="caution">
    <text evidence="4">The sequence shown here is derived from an EMBL/GenBank/DDBJ whole genome shotgun (WGS) entry which is preliminary data.</text>
</comment>
<keyword evidence="3" id="KW-0472">Membrane</keyword>
<keyword evidence="3" id="KW-1133">Transmembrane helix</keyword>
<dbReference type="AlphaFoldDB" id="A0A8H5GQU8"/>
<evidence type="ECO:0000313" key="4">
    <source>
        <dbReference type="EMBL" id="KAF5369529.1"/>
    </source>
</evidence>
<evidence type="ECO:0000313" key="5">
    <source>
        <dbReference type="Proteomes" id="UP000559256"/>
    </source>
</evidence>
<keyword evidence="1" id="KW-0175">Coiled coil</keyword>
<feature type="region of interest" description="Disordered" evidence="2">
    <location>
        <begin position="190"/>
        <end position="246"/>
    </location>
</feature>
<dbReference type="PANTHER" id="PTHR39472">
    <property type="entry name" value="EXPRESSED PROTEIN"/>
    <property type="match status" value="1"/>
</dbReference>
<evidence type="ECO:0000256" key="3">
    <source>
        <dbReference type="SAM" id="Phobius"/>
    </source>
</evidence>
<proteinExistence type="predicted"/>
<feature type="transmembrane region" description="Helical" evidence="3">
    <location>
        <begin position="43"/>
        <end position="62"/>
    </location>
</feature>
<gene>
    <name evidence="4" type="ORF">D9758_002579</name>
</gene>
<dbReference type="PANTHER" id="PTHR39472:SF1">
    <property type="entry name" value="EXPRESSED PROTEIN"/>
    <property type="match status" value="1"/>
</dbReference>
<sequence length="281" mass="32376">MAIMEGVDDLTQLWGLIQDLSEQLNQNRSLSVSLYTQAGGVKFYLFCSVLCWTVAGVLTAVYSQATHSQTGFVLRRFNLDKTKEEYESELDRMNNAMATENRELQHDNKQINALIKEYEQTLDTLMSSFRNRAKDVQERELSLVREYETKLLEMEERNATRELAASTTLSESLSKMSQLLRQCLRGQGGEQLRDLEESRRRRKHNASESQSQSQAEGEGQAEKEDALEELEEFVHEREPWTASDVTQAEWALEREIELARLERENEELRRLVGLSPAGQSF</sequence>